<feature type="signal peptide" evidence="1">
    <location>
        <begin position="1"/>
        <end position="25"/>
    </location>
</feature>
<dbReference type="EMBL" id="AGNL01018103">
    <property type="protein sequence ID" value="EJK63644.1"/>
    <property type="molecule type" value="Genomic_DNA"/>
</dbReference>
<sequence>GGLHKWTISRPFLTALLRACVQVLCEEKETTIKKLENVEIESTTSCMLSTRSTN</sequence>
<dbReference type="Proteomes" id="UP000266841">
    <property type="component" value="Unassembled WGS sequence"/>
</dbReference>
<reference evidence="2 3" key="1">
    <citation type="journal article" date="2012" name="Genome Biol.">
        <title>Genome and low-iron response of an oceanic diatom adapted to chronic iron limitation.</title>
        <authorList>
            <person name="Lommer M."/>
            <person name="Specht M."/>
            <person name="Roy A.S."/>
            <person name="Kraemer L."/>
            <person name="Andreson R."/>
            <person name="Gutowska M.A."/>
            <person name="Wolf J."/>
            <person name="Bergner S.V."/>
            <person name="Schilhabel M.B."/>
            <person name="Klostermeier U.C."/>
            <person name="Beiko R.G."/>
            <person name="Rosenstiel P."/>
            <person name="Hippler M."/>
            <person name="Laroche J."/>
        </authorList>
    </citation>
    <scope>NUCLEOTIDE SEQUENCE [LARGE SCALE GENOMIC DNA]</scope>
    <source>
        <strain evidence="2 3">CCMP1005</strain>
    </source>
</reference>
<accession>K0SF81</accession>
<protein>
    <submittedName>
        <fullName evidence="2">Uncharacterized protein</fullName>
    </submittedName>
</protein>
<comment type="caution">
    <text evidence="2">The sequence shown here is derived from an EMBL/GenBank/DDBJ whole genome shotgun (WGS) entry which is preliminary data.</text>
</comment>
<keyword evidence="1" id="KW-0732">Signal</keyword>
<dbReference type="AlphaFoldDB" id="K0SF81"/>
<evidence type="ECO:0000313" key="2">
    <source>
        <dbReference type="EMBL" id="EJK63644.1"/>
    </source>
</evidence>
<gene>
    <name evidence="2" type="ORF">THAOC_15686</name>
</gene>
<name>K0SF81_THAOC</name>
<organism evidence="2 3">
    <name type="scientific">Thalassiosira oceanica</name>
    <name type="common">Marine diatom</name>
    <dbReference type="NCBI Taxonomy" id="159749"/>
    <lineage>
        <taxon>Eukaryota</taxon>
        <taxon>Sar</taxon>
        <taxon>Stramenopiles</taxon>
        <taxon>Ochrophyta</taxon>
        <taxon>Bacillariophyta</taxon>
        <taxon>Coscinodiscophyceae</taxon>
        <taxon>Thalassiosirophycidae</taxon>
        <taxon>Thalassiosirales</taxon>
        <taxon>Thalassiosiraceae</taxon>
        <taxon>Thalassiosira</taxon>
    </lineage>
</organism>
<proteinExistence type="predicted"/>
<feature type="non-terminal residue" evidence="2">
    <location>
        <position position="1"/>
    </location>
</feature>
<evidence type="ECO:0000256" key="1">
    <source>
        <dbReference type="SAM" id="SignalP"/>
    </source>
</evidence>
<keyword evidence="3" id="KW-1185">Reference proteome</keyword>
<feature type="chain" id="PRO_5003837111" evidence="1">
    <location>
        <begin position="26"/>
        <end position="54"/>
    </location>
</feature>
<evidence type="ECO:0000313" key="3">
    <source>
        <dbReference type="Proteomes" id="UP000266841"/>
    </source>
</evidence>